<organism evidence="3 4">
    <name type="scientific">Daphnia magna</name>
    <dbReference type="NCBI Taxonomy" id="35525"/>
    <lineage>
        <taxon>Eukaryota</taxon>
        <taxon>Metazoa</taxon>
        <taxon>Ecdysozoa</taxon>
        <taxon>Arthropoda</taxon>
        <taxon>Crustacea</taxon>
        <taxon>Branchiopoda</taxon>
        <taxon>Diplostraca</taxon>
        <taxon>Cladocera</taxon>
        <taxon>Anomopoda</taxon>
        <taxon>Daphniidae</taxon>
        <taxon>Daphnia</taxon>
    </lineage>
</organism>
<comment type="caution">
    <text evidence="3">The sequence shown here is derived from an EMBL/GenBank/DDBJ whole genome shotgun (WGS) entry which is preliminary data.</text>
</comment>
<keyword evidence="1" id="KW-0175">Coiled coil</keyword>
<evidence type="ECO:0000256" key="2">
    <source>
        <dbReference type="SAM" id="Phobius"/>
    </source>
</evidence>
<proteinExistence type="predicted"/>
<keyword evidence="4" id="KW-1185">Reference proteome</keyword>
<dbReference type="Proteomes" id="UP001234178">
    <property type="component" value="Unassembled WGS sequence"/>
</dbReference>
<name>A0ABR0A1V4_9CRUS</name>
<evidence type="ECO:0000313" key="3">
    <source>
        <dbReference type="EMBL" id="KAK4019142.1"/>
    </source>
</evidence>
<reference evidence="3 4" key="1">
    <citation type="journal article" date="2023" name="Nucleic Acids Res.">
        <title>The hologenome of Daphnia magna reveals possible DNA methylation and microbiome-mediated evolution of the host genome.</title>
        <authorList>
            <person name="Chaturvedi A."/>
            <person name="Li X."/>
            <person name="Dhandapani V."/>
            <person name="Marshall H."/>
            <person name="Kissane S."/>
            <person name="Cuenca-Cambronero M."/>
            <person name="Asole G."/>
            <person name="Calvet F."/>
            <person name="Ruiz-Romero M."/>
            <person name="Marangio P."/>
            <person name="Guigo R."/>
            <person name="Rago D."/>
            <person name="Mirbahai L."/>
            <person name="Eastwood N."/>
            <person name="Colbourne J.K."/>
            <person name="Zhou J."/>
            <person name="Mallon E."/>
            <person name="Orsini L."/>
        </authorList>
    </citation>
    <scope>NUCLEOTIDE SEQUENCE [LARGE SCALE GENOMIC DNA]</scope>
    <source>
        <strain evidence="3">LRV0_1</strain>
    </source>
</reference>
<feature type="coiled-coil region" evidence="1">
    <location>
        <begin position="107"/>
        <end position="138"/>
    </location>
</feature>
<dbReference type="EMBL" id="JAOYFB010000036">
    <property type="protein sequence ID" value="KAK4019142.1"/>
    <property type="molecule type" value="Genomic_DNA"/>
</dbReference>
<keyword evidence="2" id="KW-0472">Membrane</keyword>
<keyword evidence="2" id="KW-1133">Transmembrane helix</keyword>
<sequence length="299" mass="34102">MTYPSIPRCNWLSTVQIFFLACISLCSIFSELWSIGFYISSLSGVFSLLESPSVLVRPLPKDVKPERSLVCYKNNLTQYKMMLKSEKMEGNILVVHNLNNNQKSKIIKAAESKFLELEASLTELNEELKLEKQKSTKEQITFIRTLSDLHNFNSNKQRDLEAIIADLRRDLHAEKLRRSKQTNLIQALTLASSHAISRANTLQRKLANIEAKVNKSKAPCLKDQQQQPYSKSLEDKELQRIQRICLTNAELQEACGRMKTDLLPTKLQLYNALQDSQLQHKIETPVIGLSKPEGEQNDG</sequence>
<keyword evidence="2" id="KW-0812">Transmembrane</keyword>
<accession>A0ABR0A1V4</accession>
<feature type="transmembrane region" description="Helical" evidence="2">
    <location>
        <begin position="12"/>
        <end position="30"/>
    </location>
</feature>
<evidence type="ECO:0000313" key="4">
    <source>
        <dbReference type="Proteomes" id="UP001234178"/>
    </source>
</evidence>
<gene>
    <name evidence="3" type="ORF">OUZ56_001172</name>
</gene>
<protein>
    <submittedName>
        <fullName evidence="3">Uncharacterized protein</fullName>
    </submittedName>
</protein>
<evidence type="ECO:0000256" key="1">
    <source>
        <dbReference type="SAM" id="Coils"/>
    </source>
</evidence>